<evidence type="ECO:0000256" key="11">
    <source>
        <dbReference type="SAM" id="Coils"/>
    </source>
</evidence>
<accession>A0A0D4DBD6</accession>
<evidence type="ECO:0000256" key="10">
    <source>
        <dbReference type="ARBA" id="ARBA00035705"/>
    </source>
</evidence>
<comment type="similarity">
    <text evidence="8">Belongs to the S16-like long tail fiber protein Gp37 family.</text>
</comment>
<keyword evidence="5" id="KW-1160">Virus entry into host cell</keyword>
<keyword evidence="14" id="KW-1185">Reference proteome</keyword>
<evidence type="ECO:0000313" key="14">
    <source>
        <dbReference type="Proteomes" id="UP000202888"/>
    </source>
</evidence>
<dbReference type="GeneID" id="26628675"/>
<keyword evidence="4" id="KW-1227">Viral tail protein</keyword>
<reference evidence="13 14" key="1">
    <citation type="journal article" date="2016" name="Genom Data">
        <title>Complete genome sequence of a giant Vibrio phage ValKK3 infecting Vibrio alginolyticus.</title>
        <authorList>
            <person name="Lal T.M."/>
            <person name="Sano M."/>
            <person name="Hatai K."/>
            <person name="Ransangan J."/>
        </authorList>
    </citation>
    <scope>NUCLEOTIDE SEQUENCE [LARGE SCALE GENOMIC DNA]</scope>
</reference>
<evidence type="ECO:0000256" key="9">
    <source>
        <dbReference type="ARBA" id="ARBA00035669"/>
    </source>
</evidence>
<keyword evidence="5" id="KW-1161">Viral attachment to host cell</keyword>
<keyword evidence="3" id="KW-1230">Viral tail fiber protein</keyword>
<dbReference type="KEGG" id="vg:26628675"/>
<organism evidence="13 14">
    <name type="scientific">Vibrio phage ValKK3</name>
    <dbReference type="NCBI Taxonomy" id="1610855"/>
    <lineage>
        <taxon>Viruses</taxon>
        <taxon>Duplodnaviria</taxon>
        <taxon>Heunggongvirae</taxon>
        <taxon>Uroviricota</taxon>
        <taxon>Caudoviricetes</taxon>
        <taxon>Pantevenvirales</taxon>
        <taxon>Straboviridae</taxon>
        <taxon>Schizotequatrovirus</taxon>
        <taxon>Schizotequatrovirus valkk3</taxon>
    </lineage>
</organism>
<evidence type="ECO:0000256" key="2">
    <source>
        <dbReference type="ARBA" id="ARBA00022581"/>
    </source>
</evidence>
<keyword evidence="11" id="KW-0175">Coiled coil</keyword>
<dbReference type="PROSITE" id="PS51688">
    <property type="entry name" value="ICA"/>
    <property type="match status" value="1"/>
</dbReference>
<keyword evidence="2" id="KW-0945">Host-virus interaction</keyword>
<evidence type="ECO:0000313" key="13">
    <source>
        <dbReference type="EMBL" id="AJT61190.1"/>
    </source>
</evidence>
<dbReference type="CDD" id="cd19958">
    <property type="entry name" value="pyocin_knob"/>
    <property type="match status" value="1"/>
</dbReference>
<evidence type="ECO:0000256" key="8">
    <source>
        <dbReference type="ARBA" id="ARBA00035637"/>
    </source>
</evidence>
<dbReference type="InterPro" id="IPR030392">
    <property type="entry name" value="S74_ICA"/>
</dbReference>
<feature type="domain" description="Peptidase S74" evidence="12">
    <location>
        <begin position="1291"/>
        <end position="1385"/>
    </location>
</feature>
<evidence type="ECO:0000256" key="6">
    <source>
        <dbReference type="ARBA" id="ARBA00033188"/>
    </source>
</evidence>
<dbReference type="Proteomes" id="UP000202888">
    <property type="component" value="Segment"/>
</dbReference>
<comment type="function">
    <text evidence="7">The C-terminal chaperone protein mediates homotrimerization and proper folding of the catalytic trimer.</text>
</comment>
<dbReference type="GO" id="GO:0098024">
    <property type="term" value="C:virus tail, fiber"/>
    <property type="evidence" value="ECO:0007669"/>
    <property type="project" value="UniProtKB-KW"/>
</dbReference>
<evidence type="ECO:0000256" key="7">
    <source>
        <dbReference type="ARBA" id="ARBA00035610"/>
    </source>
</evidence>
<sequence>MAELRSTTAIGGNIVWHGGNLRFDPQGETIRYQGHKIYTEHDTPLPGELGNGGTTSAFTKAESDARFAPIAAGGYVKKTGDTMSGKLTNTANEIEINGASPRLLLRDNDNSKNWYIMNSTDSFSIRENDVVTTRFRIDATAADFSVDSIDINMKTALRGFDDWLRINDQNEFASGVYYGSSLLRTDGTLHIGNAGSTMSVNSSAFTYKGNNVFNDAYHPNADKWTSARTLTTTLTGDVSGSASMTIDGSANATVTVTATVANDSHTHDGRYYTEAESDARFANVTGDTFTGNVAISKAGARLSFNETLYATENSGINWITGANQNLELIHEISDVDINTDGGNGQALIIRDNGSTASVAGLEVQGEIFAKVNQRVFHDAYHPNADKLTTARTISLSGDLSGSVSFDGSSNVTLNASIPSIDNYPTFAEVGLRSSDSDFIATGRTVAGVDTSVDWDTLTTPGFYNKLSQGTNRPSGFTGYWYVQNMSYGTTGNTTQVAYSYGLLGNVGTIAMRTRYSGQWEDWVHMYHTDYHPYADKWTTARSLSLGNELSGSVSIDGSSNVTLNASVDHIDNVLNINRVGESNPSIQLNNDTGETRGNIYWNRVDGSLQFRLNGSDGTTAENIMSMYSDRTVFTDAIHTSALLNDANTEQGLLMFSGGTTRLGGSGASAMYFCPLGVNSNASSDFAASLNTSGVMSLNASSSTPLSVHRVEESSVPNVNIRFQGKSIDGNALGEAWYAGSFTNGAGFGIGTNADLSTASNRLFEVGSAGAVVRREGSGATSLTVEGTDPFLVFDQTDIGKYGYIGMDGSGVDSLYVRTPDDSTRRSIYHESNKPTANDVVNNVISLAGLDATKFYPVVFDANNTAGYTCEFTLSVGSGQGSSPYNNNTLTGVARGGGWSDHNAYYDLIMQKYVDSETNIHSIWEGTQGFTGVVIYVRGGQSIDLRSNSRAQVYTSDYSFGGSVFPAGISNPLGAATNATMFAYFSQSGRYTSSSATRYKLNTGEMNLASGSNHGLFKIETDANYDSIIRMSEDNAAHGGFIHYLGATTNEFKIGTRQSDVDTTALTIPRGTSNVFVGGNLYANGGTVQLASKINLTYDSTRVLTVYNGNNSKSAWIGCRNSSYAHMETNATNGFYSYSKFNFASDVDVLLNKNILLGGKRAFRNNEGAWLRLNPYADFSSGIYCGSSLLRTDGQITSGSWSGSNKSARVASNFYDSTWAGNGTAAFSVNNPDTVGAHWAFASFYNGSNIRSGIQILSNSDGRMRFYTNRRANYVEVSSGSLTAQGNVTAYSDARLKENVKVIDNALNKVGELSGYTYDKRKSLDSDEFTRETGVIAQEVQKVLPEAVMESDEDHILSVAYGNMNGLLIEAIKELNEKVDSLQNEVQELKRPWWKKLLRL</sequence>
<keyword evidence="3" id="KW-0946">Virion</keyword>
<evidence type="ECO:0000256" key="4">
    <source>
        <dbReference type="ARBA" id="ARBA00022732"/>
    </source>
</evidence>
<name>A0A0D4DBD6_9CAUD</name>
<comment type="subunit">
    <text evidence="9">Homotrimer. Interacts with the receptor-recognizing protein Gp38.</text>
</comment>
<proteinExistence type="inferred from homology"/>
<evidence type="ECO:0000256" key="5">
    <source>
        <dbReference type="ARBA" id="ARBA00022804"/>
    </source>
</evidence>
<evidence type="ECO:0000256" key="3">
    <source>
        <dbReference type="ARBA" id="ARBA00022672"/>
    </source>
</evidence>
<dbReference type="Pfam" id="PF13884">
    <property type="entry name" value="Peptidase_S74"/>
    <property type="match status" value="1"/>
</dbReference>
<dbReference type="RefSeq" id="YP_009201452.1">
    <property type="nucleotide sequence ID" value="NC_028829.1"/>
</dbReference>
<comment type="subcellular location">
    <subcellularLocation>
        <location evidence="1">Virion</location>
    </subcellularLocation>
</comment>
<dbReference type="GO" id="GO:0019062">
    <property type="term" value="P:virion attachment to host cell"/>
    <property type="evidence" value="ECO:0007669"/>
    <property type="project" value="UniProtKB-KW"/>
</dbReference>
<evidence type="ECO:0000256" key="1">
    <source>
        <dbReference type="ARBA" id="ARBA00004328"/>
    </source>
</evidence>
<evidence type="ECO:0000259" key="12">
    <source>
        <dbReference type="PROSITE" id="PS51688"/>
    </source>
</evidence>
<feature type="coiled-coil region" evidence="11">
    <location>
        <begin position="1364"/>
        <end position="1391"/>
    </location>
</feature>
<protein>
    <recommendedName>
        <fullName evidence="10">Long tail fiber protein Gp37</fullName>
    </recommendedName>
    <alternativeName>
        <fullName evidence="6">Receptor-recognizing protein</fullName>
    </alternativeName>
</protein>
<dbReference type="EMBL" id="KP671755">
    <property type="protein sequence ID" value="AJT61190.1"/>
    <property type="molecule type" value="Genomic_DNA"/>
</dbReference>